<keyword evidence="1" id="KW-1133">Transmembrane helix</keyword>
<organism evidence="2 3">
    <name type="scientific">Prosthecobacter algae</name>
    <dbReference type="NCBI Taxonomy" id="1144682"/>
    <lineage>
        <taxon>Bacteria</taxon>
        <taxon>Pseudomonadati</taxon>
        <taxon>Verrucomicrobiota</taxon>
        <taxon>Verrucomicrobiia</taxon>
        <taxon>Verrucomicrobiales</taxon>
        <taxon>Verrucomicrobiaceae</taxon>
        <taxon>Prosthecobacter</taxon>
    </lineage>
</organism>
<feature type="transmembrane region" description="Helical" evidence="1">
    <location>
        <begin position="17"/>
        <end position="39"/>
    </location>
</feature>
<sequence>MRYQELINRQSNIVKKVLVIALATIPASFWLNFLTILLANTVGNMSQRAWAELSLTPEPCGRPGCDCEKDRAALLAGLTTLRESHQKVIRHKTPHG</sequence>
<name>A0ABP9NZK4_9BACT</name>
<evidence type="ECO:0000256" key="1">
    <source>
        <dbReference type="SAM" id="Phobius"/>
    </source>
</evidence>
<evidence type="ECO:0000313" key="3">
    <source>
        <dbReference type="Proteomes" id="UP001499852"/>
    </source>
</evidence>
<proteinExistence type="predicted"/>
<protein>
    <submittedName>
        <fullName evidence="2">Uncharacterized protein</fullName>
    </submittedName>
</protein>
<accession>A0ABP9NZK4</accession>
<keyword evidence="1" id="KW-0812">Transmembrane</keyword>
<dbReference type="EMBL" id="BAABIA010000003">
    <property type="protein sequence ID" value="GAA5137479.1"/>
    <property type="molecule type" value="Genomic_DNA"/>
</dbReference>
<reference evidence="3" key="1">
    <citation type="journal article" date="2019" name="Int. J. Syst. Evol. Microbiol.">
        <title>The Global Catalogue of Microorganisms (GCM) 10K type strain sequencing project: providing services to taxonomists for standard genome sequencing and annotation.</title>
        <authorList>
            <consortium name="The Broad Institute Genomics Platform"/>
            <consortium name="The Broad Institute Genome Sequencing Center for Infectious Disease"/>
            <person name="Wu L."/>
            <person name="Ma J."/>
        </authorList>
    </citation>
    <scope>NUCLEOTIDE SEQUENCE [LARGE SCALE GENOMIC DNA]</scope>
    <source>
        <strain evidence="3">JCM 18053</strain>
    </source>
</reference>
<keyword evidence="1" id="KW-0472">Membrane</keyword>
<keyword evidence="3" id="KW-1185">Reference proteome</keyword>
<dbReference type="RefSeq" id="WP_345735686.1">
    <property type="nucleotide sequence ID" value="NZ_BAABIA010000003.1"/>
</dbReference>
<evidence type="ECO:0000313" key="2">
    <source>
        <dbReference type="EMBL" id="GAA5137479.1"/>
    </source>
</evidence>
<dbReference type="Proteomes" id="UP001499852">
    <property type="component" value="Unassembled WGS sequence"/>
</dbReference>
<comment type="caution">
    <text evidence="2">The sequence shown here is derived from an EMBL/GenBank/DDBJ whole genome shotgun (WGS) entry which is preliminary data.</text>
</comment>
<gene>
    <name evidence="2" type="ORF">GCM10023213_14250</name>
</gene>